<proteinExistence type="predicted"/>
<keyword evidence="1" id="KW-0472">Membrane</keyword>
<sequence length="128" mass="15480">MTLQSHPHMKRGVTIFFINLPYWLHRWMMFSTYCFMVGEPRKGNCKKEFGAHPFVDRNVLITDRKILNFQLFLSSISHLIRRFLFWKHYILTVLDWIFIKKKLLFVLTWCSAEIRVKTGHILVFISML</sequence>
<dbReference type="Proteomes" id="UP000014023">
    <property type="component" value="Unassembled WGS sequence"/>
</dbReference>
<accession>A0A9W5PXI1</accession>
<dbReference type="AlphaFoldDB" id="A0A9W5PXI1"/>
<comment type="caution">
    <text evidence="2">The sequence shown here is derived from an EMBL/GenBank/DDBJ whole genome shotgun (WGS) entry which is preliminary data.</text>
</comment>
<name>A0A9W5PXI1_BACCE</name>
<protein>
    <submittedName>
        <fullName evidence="2">Uncharacterized protein</fullName>
    </submittedName>
</protein>
<gene>
    <name evidence="2" type="ORF">IKE_06355</name>
</gene>
<feature type="transmembrane region" description="Helical" evidence="1">
    <location>
        <begin position="20"/>
        <end position="38"/>
    </location>
</feature>
<evidence type="ECO:0000313" key="2">
    <source>
        <dbReference type="EMBL" id="EOO57271.1"/>
    </source>
</evidence>
<evidence type="ECO:0000256" key="1">
    <source>
        <dbReference type="SAM" id="Phobius"/>
    </source>
</evidence>
<keyword evidence="1" id="KW-1133">Transmembrane helix</keyword>
<keyword evidence="1" id="KW-0812">Transmembrane</keyword>
<reference evidence="2 3" key="1">
    <citation type="submission" date="2012-12" db="EMBL/GenBank/DDBJ databases">
        <title>The Genome Sequence of Bacillus cereus VD196.</title>
        <authorList>
            <consortium name="The Broad Institute Genome Sequencing Platform"/>
            <consortium name="The Broad Institute Genome Sequencing Center for Infectious Disease"/>
            <person name="Feldgarden M."/>
            <person name="Van der Auwera G.A."/>
            <person name="Mahillon J."/>
            <person name="Duprez V."/>
            <person name="Timmery S."/>
            <person name="Mattelet C."/>
            <person name="Dierick K."/>
            <person name="Sun M."/>
            <person name="Yu Z."/>
            <person name="Zhu L."/>
            <person name="Hu X."/>
            <person name="Shank E.B."/>
            <person name="Swiecicka I."/>
            <person name="Hansen B.M."/>
            <person name="Andrup L."/>
            <person name="Walker B."/>
            <person name="Young S.K."/>
            <person name="Zeng Q."/>
            <person name="Gargeya S."/>
            <person name="Fitzgerald M."/>
            <person name="Haas B."/>
            <person name="Abouelleil A."/>
            <person name="Alvarado L."/>
            <person name="Arachchi H.M."/>
            <person name="Berlin A.M."/>
            <person name="Chapman S.B."/>
            <person name="Dewar J."/>
            <person name="Goldberg J."/>
            <person name="Griggs A."/>
            <person name="Gujja S."/>
            <person name="Hansen M."/>
            <person name="Howarth C."/>
            <person name="Imamovic A."/>
            <person name="Larimer J."/>
            <person name="McCowan C."/>
            <person name="Murphy C."/>
            <person name="Neiman D."/>
            <person name="Pearson M."/>
            <person name="Priest M."/>
            <person name="Roberts A."/>
            <person name="Saif S."/>
            <person name="Shea T."/>
            <person name="Sisk P."/>
            <person name="Sykes S."/>
            <person name="Wortman J."/>
            <person name="Nusbaum C."/>
            <person name="Birren B."/>
        </authorList>
    </citation>
    <scope>NUCLEOTIDE SEQUENCE [LARGE SCALE GENOMIC DNA]</scope>
    <source>
        <strain evidence="2 3">VD196</strain>
    </source>
</reference>
<evidence type="ECO:0000313" key="3">
    <source>
        <dbReference type="Proteomes" id="UP000014023"/>
    </source>
</evidence>
<dbReference type="EMBL" id="AHFL01000099">
    <property type="protein sequence ID" value="EOO57271.1"/>
    <property type="molecule type" value="Genomic_DNA"/>
</dbReference>
<organism evidence="2 3">
    <name type="scientific">Bacillus cereus VD196</name>
    <dbReference type="NCBI Taxonomy" id="1053243"/>
    <lineage>
        <taxon>Bacteria</taxon>
        <taxon>Bacillati</taxon>
        <taxon>Bacillota</taxon>
        <taxon>Bacilli</taxon>
        <taxon>Bacillales</taxon>
        <taxon>Bacillaceae</taxon>
        <taxon>Bacillus</taxon>
        <taxon>Bacillus cereus group</taxon>
    </lineage>
</organism>